<dbReference type="Proteomes" id="UP000666369">
    <property type="component" value="Unassembled WGS sequence"/>
</dbReference>
<comment type="caution">
    <text evidence="4">The sequence shown here is derived from an EMBL/GenBank/DDBJ whole genome shotgun (WGS) entry which is preliminary data.</text>
</comment>
<reference evidence="4 5" key="1">
    <citation type="submission" date="2020-01" db="EMBL/GenBank/DDBJ databases">
        <authorList>
            <person name="Lee S.D."/>
        </authorList>
    </citation>
    <scope>NUCLEOTIDE SEQUENCE [LARGE SCALE GENOMIC DNA]</scope>
    <source>
        <strain evidence="4 5">SAP-35</strain>
    </source>
</reference>
<reference evidence="5" key="2">
    <citation type="submission" date="2023-07" db="EMBL/GenBank/DDBJ databases">
        <title>Duganella aceri sp. nov., isolated from tree sap.</title>
        <authorList>
            <person name="Kim I.S."/>
        </authorList>
    </citation>
    <scope>NUCLEOTIDE SEQUENCE [LARGE SCALE GENOMIC DNA]</scope>
    <source>
        <strain evidence="5">SAP-35</strain>
    </source>
</reference>
<evidence type="ECO:0000259" key="3">
    <source>
        <dbReference type="SMART" id="SM00062"/>
    </source>
</evidence>
<keyword evidence="1 2" id="KW-0732">Signal</keyword>
<gene>
    <name evidence="4" type="ORF">GW587_24275</name>
</gene>
<dbReference type="RefSeq" id="WP_166107473.1">
    <property type="nucleotide sequence ID" value="NZ_JAADJT010000012.1"/>
</dbReference>
<name>A0ABX0FRT6_9BURK</name>
<dbReference type="Gene3D" id="3.40.190.10">
    <property type="entry name" value="Periplasmic binding protein-like II"/>
    <property type="match status" value="2"/>
</dbReference>
<dbReference type="InterPro" id="IPR001638">
    <property type="entry name" value="Solute-binding_3/MltF_N"/>
</dbReference>
<dbReference type="PANTHER" id="PTHR35936">
    <property type="entry name" value="MEMBRANE-BOUND LYTIC MUREIN TRANSGLYCOSYLASE F"/>
    <property type="match status" value="1"/>
</dbReference>
<sequence>MMHRRRVLTWLPLAAAACMGHAASAPQRRLKAVTIGVAPYGIRTPEGGASGLLVELTEALAARSGIPIDNVVVPYPRAMAMMQSGEADLLMSIANSRLVSIARPVALVFEGDVVAVGRAGSHFASLADLRGKVVAHIRGVEYNAAFEADQQIRKHETTSIEQSLKMLLERRVDAAIGSRESLLYALRAMGRPRAQLGTPMPIGHLYVRLYLSSRVTDDAVADALTSAMDALRDGGTVAALRKKYFAGLPAR</sequence>
<keyword evidence="5" id="KW-1185">Reference proteome</keyword>
<dbReference type="PANTHER" id="PTHR35936:SF25">
    <property type="entry name" value="ABC TRANSPORTER SUBSTRATE-BINDING PROTEIN"/>
    <property type="match status" value="1"/>
</dbReference>
<feature type="chain" id="PRO_5045263660" evidence="2">
    <location>
        <begin position="23"/>
        <end position="251"/>
    </location>
</feature>
<evidence type="ECO:0000313" key="5">
    <source>
        <dbReference type="Proteomes" id="UP000666369"/>
    </source>
</evidence>
<dbReference type="SUPFAM" id="SSF53850">
    <property type="entry name" value="Periplasmic binding protein-like II"/>
    <property type="match status" value="1"/>
</dbReference>
<evidence type="ECO:0000256" key="2">
    <source>
        <dbReference type="SAM" id="SignalP"/>
    </source>
</evidence>
<evidence type="ECO:0000313" key="4">
    <source>
        <dbReference type="EMBL" id="NGZ87363.1"/>
    </source>
</evidence>
<organism evidence="4 5">
    <name type="scientific">Duganella aceris</name>
    <dbReference type="NCBI Taxonomy" id="2703883"/>
    <lineage>
        <taxon>Bacteria</taxon>
        <taxon>Pseudomonadati</taxon>
        <taxon>Pseudomonadota</taxon>
        <taxon>Betaproteobacteria</taxon>
        <taxon>Burkholderiales</taxon>
        <taxon>Oxalobacteraceae</taxon>
        <taxon>Telluria group</taxon>
        <taxon>Duganella</taxon>
    </lineage>
</organism>
<evidence type="ECO:0000256" key="1">
    <source>
        <dbReference type="ARBA" id="ARBA00022729"/>
    </source>
</evidence>
<dbReference type="PROSITE" id="PS51257">
    <property type="entry name" value="PROKAR_LIPOPROTEIN"/>
    <property type="match status" value="1"/>
</dbReference>
<protein>
    <submittedName>
        <fullName evidence="4">Amino acid ABC transporter substrate-binding protein</fullName>
    </submittedName>
</protein>
<dbReference type="SMART" id="SM00062">
    <property type="entry name" value="PBPb"/>
    <property type="match status" value="1"/>
</dbReference>
<feature type="domain" description="Solute-binding protein family 3/N-terminal" evidence="3">
    <location>
        <begin position="32"/>
        <end position="248"/>
    </location>
</feature>
<feature type="signal peptide" evidence="2">
    <location>
        <begin position="1"/>
        <end position="22"/>
    </location>
</feature>
<dbReference type="EMBL" id="JAADJT010000012">
    <property type="protein sequence ID" value="NGZ87363.1"/>
    <property type="molecule type" value="Genomic_DNA"/>
</dbReference>
<dbReference type="Pfam" id="PF00497">
    <property type="entry name" value="SBP_bac_3"/>
    <property type="match status" value="1"/>
</dbReference>
<accession>A0ABX0FRT6</accession>
<proteinExistence type="predicted"/>